<evidence type="ECO:0000256" key="3">
    <source>
        <dbReference type="ARBA" id="ARBA00023163"/>
    </source>
</evidence>
<dbReference type="AlphaFoldDB" id="A0A7Y9J1F9"/>
<evidence type="ECO:0000313" key="6">
    <source>
        <dbReference type="EMBL" id="NYD23107.1"/>
    </source>
</evidence>
<keyword evidence="2" id="KW-0238">DNA-binding</keyword>
<name>A0A7Y9J1F9_9ACTN</name>
<organism evidence="6 7">
    <name type="scientific">Kineococcus aurantiacus</name>
    <dbReference type="NCBI Taxonomy" id="37633"/>
    <lineage>
        <taxon>Bacteria</taxon>
        <taxon>Bacillati</taxon>
        <taxon>Actinomycetota</taxon>
        <taxon>Actinomycetes</taxon>
        <taxon>Kineosporiales</taxon>
        <taxon>Kineosporiaceae</taxon>
        <taxon>Kineococcus</taxon>
    </lineage>
</organism>
<dbReference type="Proteomes" id="UP000521922">
    <property type="component" value="Unassembled WGS sequence"/>
</dbReference>
<feature type="domain" description="HTH-type transcriptional regulator MT1864/Rv1816-like C-terminal" evidence="5">
    <location>
        <begin position="83"/>
        <end position="179"/>
    </location>
</feature>
<keyword evidence="7" id="KW-1185">Reference proteome</keyword>
<evidence type="ECO:0000259" key="4">
    <source>
        <dbReference type="Pfam" id="PF00440"/>
    </source>
</evidence>
<proteinExistence type="predicted"/>
<accession>A0A7Y9J1F9</accession>
<dbReference type="Gene3D" id="1.10.10.60">
    <property type="entry name" value="Homeodomain-like"/>
    <property type="match status" value="1"/>
</dbReference>
<gene>
    <name evidence="6" type="ORF">BJ968_002647</name>
</gene>
<keyword evidence="3" id="KW-0804">Transcription</keyword>
<evidence type="ECO:0000313" key="7">
    <source>
        <dbReference type="Proteomes" id="UP000521922"/>
    </source>
</evidence>
<evidence type="ECO:0000256" key="2">
    <source>
        <dbReference type="ARBA" id="ARBA00023125"/>
    </source>
</evidence>
<dbReference type="InterPro" id="IPR009057">
    <property type="entry name" value="Homeodomain-like_sf"/>
</dbReference>
<dbReference type="Pfam" id="PF13305">
    <property type="entry name" value="TetR_C_33"/>
    <property type="match status" value="1"/>
</dbReference>
<dbReference type="SUPFAM" id="SSF48498">
    <property type="entry name" value="Tetracyclin repressor-like, C-terminal domain"/>
    <property type="match status" value="1"/>
</dbReference>
<evidence type="ECO:0000259" key="5">
    <source>
        <dbReference type="Pfam" id="PF13305"/>
    </source>
</evidence>
<dbReference type="SUPFAM" id="SSF46689">
    <property type="entry name" value="Homeodomain-like"/>
    <property type="match status" value="1"/>
</dbReference>
<dbReference type="InterPro" id="IPR036271">
    <property type="entry name" value="Tet_transcr_reg_TetR-rel_C_sf"/>
</dbReference>
<reference evidence="6 7" key="1">
    <citation type="submission" date="2020-07" db="EMBL/GenBank/DDBJ databases">
        <title>Sequencing the genomes of 1000 actinobacteria strains.</title>
        <authorList>
            <person name="Klenk H.-P."/>
        </authorList>
    </citation>
    <scope>NUCLEOTIDE SEQUENCE [LARGE SCALE GENOMIC DNA]</scope>
    <source>
        <strain evidence="6 7">DSM 7487</strain>
    </source>
</reference>
<dbReference type="InterPro" id="IPR025996">
    <property type="entry name" value="MT1864/Rv1816-like_C"/>
</dbReference>
<dbReference type="Pfam" id="PF00440">
    <property type="entry name" value="TetR_N"/>
    <property type="match status" value="1"/>
</dbReference>
<dbReference type="RefSeq" id="WP_179752595.1">
    <property type="nucleotide sequence ID" value="NZ_BAAAGN010000010.1"/>
</dbReference>
<comment type="caution">
    <text evidence="6">The sequence shown here is derived from an EMBL/GenBank/DDBJ whole genome shotgun (WGS) entry which is preliminary data.</text>
</comment>
<keyword evidence="1" id="KW-0805">Transcription regulation</keyword>
<dbReference type="InterPro" id="IPR001647">
    <property type="entry name" value="HTH_TetR"/>
</dbReference>
<dbReference type="GO" id="GO:0003677">
    <property type="term" value="F:DNA binding"/>
    <property type="evidence" value="ECO:0007669"/>
    <property type="project" value="UniProtKB-KW"/>
</dbReference>
<feature type="domain" description="HTH tetR-type" evidence="4">
    <location>
        <begin position="13"/>
        <end position="46"/>
    </location>
</feature>
<dbReference type="Gene3D" id="1.10.357.10">
    <property type="entry name" value="Tetracycline Repressor, domain 2"/>
    <property type="match status" value="1"/>
</dbReference>
<evidence type="ECO:0000256" key="1">
    <source>
        <dbReference type="ARBA" id="ARBA00023015"/>
    </source>
</evidence>
<sequence length="194" mass="20480">MPRAGLDPATVTAAGADLADERGLDQLSMGLVAERLGVRTPSLYKHVESLADLTRRVAVLAAVELGDTLRDALQGLSGRDALDAAARTFRAYVLAHPGRYAATLGARPTGPDDEYAVATARVLHSLAVVVRGYGVDTAQETHALRVVRSALHGFATLEAGGGFQLATDVGDSFTWTVEFLDRGLRATASQRSPR</sequence>
<dbReference type="EMBL" id="JACCBB010000001">
    <property type="protein sequence ID" value="NYD23107.1"/>
    <property type="molecule type" value="Genomic_DNA"/>
</dbReference>
<protein>
    <submittedName>
        <fullName evidence="6">AcrR family transcriptional regulator</fullName>
    </submittedName>
</protein>